<evidence type="ECO:0000256" key="2">
    <source>
        <dbReference type="ARBA" id="ARBA00022525"/>
    </source>
</evidence>
<evidence type="ECO:0008006" key="8">
    <source>
        <dbReference type="Google" id="ProtNLM"/>
    </source>
</evidence>
<dbReference type="PANTHER" id="PTHR47033">
    <property type="entry name" value="CYSTATIN-M"/>
    <property type="match status" value="1"/>
</dbReference>
<reference evidence="6" key="1">
    <citation type="submission" date="2023-05" db="EMBL/GenBank/DDBJ databases">
        <title>Nepenthes gracilis genome sequencing.</title>
        <authorList>
            <person name="Fukushima K."/>
        </authorList>
    </citation>
    <scope>NUCLEOTIDE SEQUENCE</scope>
    <source>
        <strain evidence="6">SING2019-196</strain>
    </source>
</reference>
<organism evidence="6 7">
    <name type="scientific">Nepenthes gracilis</name>
    <name type="common">Slender pitcher plant</name>
    <dbReference type="NCBI Taxonomy" id="150966"/>
    <lineage>
        <taxon>Eukaryota</taxon>
        <taxon>Viridiplantae</taxon>
        <taxon>Streptophyta</taxon>
        <taxon>Embryophyta</taxon>
        <taxon>Tracheophyta</taxon>
        <taxon>Spermatophyta</taxon>
        <taxon>Magnoliopsida</taxon>
        <taxon>eudicotyledons</taxon>
        <taxon>Gunneridae</taxon>
        <taxon>Pentapetalae</taxon>
        <taxon>Caryophyllales</taxon>
        <taxon>Nepenthaceae</taxon>
        <taxon>Nepenthes</taxon>
    </lineage>
</organism>
<evidence type="ECO:0000256" key="5">
    <source>
        <dbReference type="SAM" id="MobiDB-lite"/>
    </source>
</evidence>
<dbReference type="Proteomes" id="UP001279734">
    <property type="component" value="Unassembled WGS sequence"/>
</dbReference>
<dbReference type="Gene3D" id="3.10.450.10">
    <property type="match status" value="1"/>
</dbReference>
<proteinExistence type="predicted"/>
<gene>
    <name evidence="6" type="ORF">Nepgr_021222</name>
</gene>
<dbReference type="GO" id="GO:0030414">
    <property type="term" value="F:peptidase inhibitor activity"/>
    <property type="evidence" value="ECO:0007669"/>
    <property type="project" value="UniProtKB-KW"/>
</dbReference>
<keyword evidence="3" id="KW-0646">Protease inhibitor</keyword>
<comment type="subcellular location">
    <subcellularLocation>
        <location evidence="1">Secreted</location>
    </subcellularLocation>
</comment>
<dbReference type="SUPFAM" id="SSF54403">
    <property type="entry name" value="Cystatin/monellin"/>
    <property type="match status" value="1"/>
</dbReference>
<evidence type="ECO:0000313" key="6">
    <source>
        <dbReference type="EMBL" id="GMH19381.1"/>
    </source>
</evidence>
<keyword evidence="2" id="KW-0964">Secreted</keyword>
<dbReference type="FunFam" id="3.10.450.10:FF:000013">
    <property type="entry name" value="Cysteine proteinase inhibitor"/>
    <property type="match status" value="1"/>
</dbReference>
<dbReference type="AlphaFoldDB" id="A0AAD3XX52"/>
<accession>A0AAD3XX52</accession>
<keyword evidence="4" id="KW-1015">Disulfide bond</keyword>
<evidence type="ECO:0000256" key="1">
    <source>
        <dbReference type="ARBA" id="ARBA00004613"/>
    </source>
</evidence>
<evidence type="ECO:0000313" key="7">
    <source>
        <dbReference type="Proteomes" id="UP001279734"/>
    </source>
</evidence>
<dbReference type="InterPro" id="IPR046350">
    <property type="entry name" value="Cystatin_sf"/>
</dbReference>
<protein>
    <recommendedName>
        <fullName evidence="8">Cysteine proteinase inhibitor</fullName>
    </recommendedName>
</protein>
<feature type="compositionally biased region" description="Basic and acidic residues" evidence="5">
    <location>
        <begin position="1"/>
        <end position="10"/>
    </location>
</feature>
<dbReference type="EMBL" id="BSYO01000020">
    <property type="protein sequence ID" value="GMH19381.1"/>
    <property type="molecule type" value="Genomic_DNA"/>
</dbReference>
<name>A0AAD3XX52_NEPGR</name>
<dbReference type="PANTHER" id="PTHR47033:SF1">
    <property type="entry name" value="CYSTATIN-M"/>
    <property type="match status" value="1"/>
</dbReference>
<evidence type="ECO:0000256" key="4">
    <source>
        <dbReference type="ARBA" id="ARBA00023157"/>
    </source>
</evidence>
<comment type="caution">
    <text evidence="6">The sequence shown here is derived from an EMBL/GenBank/DDBJ whole genome shotgun (WGS) entry which is preliminary data.</text>
</comment>
<dbReference type="GO" id="GO:0005576">
    <property type="term" value="C:extracellular region"/>
    <property type="evidence" value="ECO:0007669"/>
    <property type="project" value="UniProtKB-SubCell"/>
</dbReference>
<keyword evidence="7" id="KW-1185">Reference proteome</keyword>
<evidence type="ECO:0000256" key="3">
    <source>
        <dbReference type="ARBA" id="ARBA00022690"/>
    </source>
</evidence>
<feature type="region of interest" description="Disordered" evidence="5">
    <location>
        <begin position="1"/>
        <end position="30"/>
    </location>
</feature>
<sequence>MASDDSHVSRPPEVTSAVDGQGPGWQEVPVHDPQVKNAADHALKTIQERSNSLFPYQLQEISHAKAEGVDDFAKFNLVLKVKRGNKEEKFKVEVHKNNEGNFILNQMDEYKPGSQS</sequence>